<dbReference type="EMBL" id="JAAZWO010000028">
    <property type="protein sequence ID" value="MBC2399423.1"/>
    <property type="molecule type" value="Genomic_DNA"/>
</dbReference>
<dbReference type="Proteomes" id="UP000563151">
    <property type="component" value="Unassembled WGS sequence"/>
</dbReference>
<evidence type="ECO:0000313" key="2">
    <source>
        <dbReference type="EMBL" id="MBC2399423.1"/>
    </source>
</evidence>
<proteinExistence type="predicted"/>
<name>A0A923EEF9_CLOTT</name>
<gene>
    <name evidence="2" type="ORF">HGG79_16840</name>
</gene>
<keyword evidence="3" id="KW-1185">Reference proteome</keyword>
<sequence>MPDSWTHILGANEIIEDIKKEKYKSILMNNIKYFQFGSQGPDIFLYYCPLIPSKHNRVKKLGQQLHTDKTGDFIIYIIDKLKEWNYDDEYNILFSYVLGFITHYALDTSMHPFIYYFGGIYDPDYKKTKKYEEYHRQLEKIIGFIELEKKKGPSAYKIPLYEQINLGECVPSIIKRLYFNALNNVYNLEIKNYLINYCYKDMKNSLKFFTEPNGITEKIFSVIEWIIKKSIDAKIYIYPRKIKNDLDYLNNYGKKWSHPCDYKEVTNKTGEELYNEGVKKGKDMINAIIEYVEGNMTKEELKEFFPNISYESGKLLAEHKKMIYFNCIFE</sequence>
<comment type="caution">
    <text evidence="2">The sequence shown here is derived from an EMBL/GenBank/DDBJ whole genome shotgun (WGS) entry which is preliminary data.</text>
</comment>
<evidence type="ECO:0000259" key="1">
    <source>
        <dbReference type="Pfam" id="PF00882"/>
    </source>
</evidence>
<protein>
    <submittedName>
        <fullName evidence="2">Zinc dependent phospholipase C family protein</fullName>
    </submittedName>
</protein>
<evidence type="ECO:0000313" key="3">
    <source>
        <dbReference type="Proteomes" id="UP000563151"/>
    </source>
</evidence>
<dbReference type="InterPro" id="IPR029002">
    <property type="entry name" value="PLPC/GPLD1"/>
</dbReference>
<organism evidence="2 3">
    <name type="scientific">Clostridium tetanomorphum</name>
    <dbReference type="NCBI Taxonomy" id="1553"/>
    <lineage>
        <taxon>Bacteria</taxon>
        <taxon>Bacillati</taxon>
        <taxon>Bacillota</taxon>
        <taxon>Clostridia</taxon>
        <taxon>Eubacteriales</taxon>
        <taxon>Clostridiaceae</taxon>
        <taxon>Clostridium</taxon>
    </lineage>
</organism>
<reference evidence="2 3" key="1">
    <citation type="submission" date="2020-04" db="EMBL/GenBank/DDBJ databases">
        <title>Genomic insights into acetone-butanol-ethanol (ABE) fermentation by sequencing solventogenic clostridia strains.</title>
        <authorList>
            <person name="Brown S."/>
        </authorList>
    </citation>
    <scope>NUCLEOTIDE SEQUENCE [LARGE SCALE GENOMIC DNA]</scope>
    <source>
        <strain evidence="2 3">DJ011</strain>
    </source>
</reference>
<feature type="domain" description="Phospholipase C/D" evidence="1">
    <location>
        <begin position="6"/>
        <end position="145"/>
    </location>
</feature>
<dbReference type="AlphaFoldDB" id="A0A923EEF9"/>
<accession>A0A923EEF9</accession>
<dbReference type="RefSeq" id="WP_035150881.1">
    <property type="nucleotide sequence ID" value="NZ_JAAZWO010000028.1"/>
</dbReference>
<dbReference type="Pfam" id="PF00882">
    <property type="entry name" value="Zn_dep_PLPC"/>
    <property type="match status" value="1"/>
</dbReference>